<reference evidence="2 3" key="2">
    <citation type="submission" date="2017-10" db="EMBL/GenBank/DDBJ databases">
        <authorList>
            <person name="Banno H."/>
            <person name="Chua N.-H."/>
        </authorList>
    </citation>
    <scope>NUCLEOTIDE SEQUENCE [LARGE SCALE GENOMIC DNA]</scope>
    <source>
        <strain evidence="2 3">JK626</strain>
    </source>
</reference>
<accession>A0A2G3DTU6</accession>
<dbReference type="RefSeq" id="WP_099392293.1">
    <property type="nucleotide sequence ID" value="NZ_PDYF01000024.1"/>
</dbReference>
<feature type="coiled-coil region" evidence="1">
    <location>
        <begin position="49"/>
        <end position="83"/>
    </location>
</feature>
<evidence type="ECO:0000256" key="1">
    <source>
        <dbReference type="SAM" id="Coils"/>
    </source>
</evidence>
<gene>
    <name evidence="2" type="ORF">CSX01_10100</name>
</gene>
<keyword evidence="1" id="KW-0175">Coiled coil</keyword>
<dbReference type="AlphaFoldDB" id="A0A2G3DTU6"/>
<sequence>MNENNRNKIKSTLELSTQTLAALGSVNPAFAGVSLITGLINELIVCYDAAQLEKRLNMLEEEIKRRDVKIESLQEKVNDLEEHSYYALRNNIRYFCSSSYPEVAAVYSKCIVDYLLKQDHEMEEEICEILQQCNSNDIQLMHLVKEFVYSGKHEMAEEEKKKIIKDVDDINKGVKKYRDRSYIYGDYTIFWNDFMKECHVDNVTDMTIMLNKQLEADGKRLVYDWAYLSRSIVKLSNLGVLQLEYRNMLGTNSPFNVDRFHVTLFGQKMLEYL</sequence>
<comment type="caution">
    <text evidence="2">The sequence shown here is derived from an EMBL/GenBank/DDBJ whole genome shotgun (WGS) entry which is preliminary data.</text>
</comment>
<dbReference type="EMBL" id="PDYF01000024">
    <property type="protein sequence ID" value="PHU34404.1"/>
    <property type="molecule type" value="Genomic_DNA"/>
</dbReference>
<organism evidence="2 3">
    <name type="scientific">Pseudobutyrivibrio ruminis</name>
    <dbReference type="NCBI Taxonomy" id="46206"/>
    <lineage>
        <taxon>Bacteria</taxon>
        <taxon>Bacillati</taxon>
        <taxon>Bacillota</taxon>
        <taxon>Clostridia</taxon>
        <taxon>Lachnospirales</taxon>
        <taxon>Lachnospiraceae</taxon>
        <taxon>Pseudobutyrivibrio</taxon>
    </lineage>
</organism>
<reference evidence="2 3" key="1">
    <citation type="submission" date="2017-10" db="EMBL/GenBank/DDBJ databases">
        <title>Resolving the taxonomy of Roseburia spp., Eubacterium rectale and Agathobacter spp. through phylogenomic analysis.</title>
        <authorList>
            <person name="Sheridan P.O."/>
            <person name="Walker A.W."/>
            <person name="Duncan S.H."/>
            <person name="Scott K.P."/>
            <person name="Toole P.W.O."/>
            <person name="Luis P."/>
            <person name="Flint H.J."/>
        </authorList>
    </citation>
    <scope>NUCLEOTIDE SEQUENCE [LARGE SCALE GENOMIC DNA]</scope>
    <source>
        <strain evidence="2 3">JK626</strain>
    </source>
</reference>
<protein>
    <submittedName>
        <fullName evidence="2">Uncharacterized protein</fullName>
    </submittedName>
</protein>
<evidence type="ECO:0000313" key="3">
    <source>
        <dbReference type="Proteomes" id="UP000225889"/>
    </source>
</evidence>
<proteinExistence type="predicted"/>
<evidence type="ECO:0000313" key="2">
    <source>
        <dbReference type="EMBL" id="PHU34404.1"/>
    </source>
</evidence>
<name>A0A2G3DTU6_9FIRM</name>
<dbReference type="Proteomes" id="UP000225889">
    <property type="component" value="Unassembled WGS sequence"/>
</dbReference>